<evidence type="ECO:0000256" key="1">
    <source>
        <dbReference type="ARBA" id="ARBA00004123"/>
    </source>
</evidence>
<dbReference type="OrthoDB" id="442863at2759"/>
<keyword evidence="3" id="KW-0539">Nucleus</keyword>
<feature type="domain" description="POPLD" evidence="6">
    <location>
        <begin position="352"/>
        <end position="413"/>
    </location>
</feature>
<proteinExistence type="predicted"/>
<dbReference type="InParanoid" id="A0A1Z5KR61"/>
<feature type="region of interest" description="Disordered" evidence="4">
    <location>
        <begin position="474"/>
        <end position="500"/>
    </location>
</feature>
<evidence type="ECO:0000313" key="7">
    <source>
        <dbReference type="EMBL" id="GAX28810.1"/>
    </source>
</evidence>
<dbReference type="InterPro" id="IPR009723">
    <property type="entry name" value="Pop1_N"/>
</dbReference>
<feature type="compositionally biased region" description="Polar residues" evidence="4">
    <location>
        <begin position="476"/>
        <end position="487"/>
    </location>
</feature>
<evidence type="ECO:0000259" key="5">
    <source>
        <dbReference type="Pfam" id="PF06978"/>
    </source>
</evidence>
<evidence type="ECO:0000256" key="2">
    <source>
        <dbReference type="ARBA" id="ARBA00022694"/>
    </source>
</evidence>
<protein>
    <submittedName>
        <fullName evidence="7">Uncharacterized protein</fullName>
    </submittedName>
</protein>
<dbReference type="AlphaFoldDB" id="A0A1Z5KR61"/>
<dbReference type="GO" id="GO:0000172">
    <property type="term" value="C:ribonuclease MRP complex"/>
    <property type="evidence" value="ECO:0007669"/>
    <property type="project" value="InterPro"/>
</dbReference>
<dbReference type="PANTHER" id="PTHR22731:SF3">
    <property type="entry name" value="RIBONUCLEASES P_MRP PROTEIN SUBUNIT POP1"/>
    <property type="match status" value="1"/>
</dbReference>
<sequence>MKAAGRKKHTSWKNLPSFFDVSGSVSVATFGARRLPEIKALWSQVEQQKTQLPSISAKALESGGGKTSSRHLRRRTTRRIRHRFPTAEKPPSESQCRKARRRRLHMRECEPTPPPASDESSIHWIANHIWHAKRFHMCHLWNWRVPLLHTNRGAKAALRLAQERTLVQEATWCQRPIHCTCSDVPLLAQCLQRVIPSFSIQSSRDVHVGSGVVHEVDSFPKRALGPIRWIWMRQEKFFKGVDNTSVVLLVHPCIQQSVLRELESIAGLKLCIYTEQKLCCLRLRGFQPDVCIAKASKGLFSLDSQNEVDAFFSDTSLSHLDATQLNDANADLLIVKDATHDNSVTCNLGVLGFDIYCSAGIAKSFFQALVLSGGAAPIGLTEWSHLLQEAHPPVPVFPGDWPDTPAGVEYWQTDGVWSTVRRYWEGGSGRVNLCGPPLRSVQWAELIDDVESEDVVVVRGADFGKPFEDALAASGSAYNTHETSQNNSRRPRRSSSRPFVSTSKLSVEDAKAFVASCNALIQSLTLPALLLCHITVFGKGVLGPNDKVFVGQGQLGIITSASFSPARGQFHGIAIIGASRFLSHVAEAVSSGSNAFAVRECDGKRSIQLGVSVRRGDQFVFGTLALIL</sequence>
<dbReference type="Proteomes" id="UP000198406">
    <property type="component" value="Unassembled WGS sequence"/>
</dbReference>
<dbReference type="InterPro" id="IPR039182">
    <property type="entry name" value="Pop1"/>
</dbReference>
<comment type="caution">
    <text evidence="7">The sequence shown here is derived from an EMBL/GenBank/DDBJ whole genome shotgun (WGS) entry which is preliminary data.</text>
</comment>
<dbReference type="GO" id="GO:0001682">
    <property type="term" value="P:tRNA 5'-leader removal"/>
    <property type="evidence" value="ECO:0007669"/>
    <property type="project" value="InterPro"/>
</dbReference>
<keyword evidence="2" id="KW-0819">tRNA processing</keyword>
<comment type="subcellular location">
    <subcellularLocation>
        <location evidence="1">Nucleus</location>
    </subcellularLocation>
</comment>
<keyword evidence="8" id="KW-1185">Reference proteome</keyword>
<feature type="domain" description="Pop1 N-terminal" evidence="5">
    <location>
        <begin position="74"/>
        <end position="167"/>
    </location>
</feature>
<evidence type="ECO:0000259" key="6">
    <source>
        <dbReference type="Pfam" id="PF08170"/>
    </source>
</evidence>
<evidence type="ECO:0000256" key="3">
    <source>
        <dbReference type="ARBA" id="ARBA00023242"/>
    </source>
</evidence>
<dbReference type="InterPro" id="IPR012590">
    <property type="entry name" value="POPLD_dom"/>
</dbReference>
<organism evidence="7 8">
    <name type="scientific">Fistulifera solaris</name>
    <name type="common">Oleaginous diatom</name>
    <dbReference type="NCBI Taxonomy" id="1519565"/>
    <lineage>
        <taxon>Eukaryota</taxon>
        <taxon>Sar</taxon>
        <taxon>Stramenopiles</taxon>
        <taxon>Ochrophyta</taxon>
        <taxon>Bacillariophyta</taxon>
        <taxon>Bacillariophyceae</taxon>
        <taxon>Bacillariophycidae</taxon>
        <taxon>Naviculales</taxon>
        <taxon>Naviculaceae</taxon>
        <taxon>Fistulifera</taxon>
    </lineage>
</organism>
<evidence type="ECO:0000313" key="8">
    <source>
        <dbReference type="Proteomes" id="UP000198406"/>
    </source>
</evidence>
<dbReference type="Pfam" id="PF08170">
    <property type="entry name" value="POPLD"/>
    <property type="match status" value="1"/>
</dbReference>
<dbReference type="PANTHER" id="PTHR22731">
    <property type="entry name" value="RIBONUCLEASES P/MRP PROTEIN SUBUNIT POP1"/>
    <property type="match status" value="1"/>
</dbReference>
<name>A0A1Z5KR61_FISSO</name>
<dbReference type="GO" id="GO:0005655">
    <property type="term" value="C:nucleolar ribonuclease P complex"/>
    <property type="evidence" value="ECO:0007669"/>
    <property type="project" value="InterPro"/>
</dbReference>
<gene>
    <name evidence="7" type="ORF">FisN_34Hh020</name>
</gene>
<accession>A0A1Z5KR61</accession>
<evidence type="ECO:0000256" key="4">
    <source>
        <dbReference type="SAM" id="MobiDB-lite"/>
    </source>
</evidence>
<reference evidence="7 8" key="1">
    <citation type="journal article" date="2015" name="Plant Cell">
        <title>Oil accumulation by the oleaginous diatom Fistulifera solaris as revealed by the genome and transcriptome.</title>
        <authorList>
            <person name="Tanaka T."/>
            <person name="Maeda Y."/>
            <person name="Veluchamy A."/>
            <person name="Tanaka M."/>
            <person name="Abida H."/>
            <person name="Marechal E."/>
            <person name="Bowler C."/>
            <person name="Muto M."/>
            <person name="Sunaga Y."/>
            <person name="Tanaka M."/>
            <person name="Yoshino T."/>
            <person name="Taniguchi T."/>
            <person name="Fukuda Y."/>
            <person name="Nemoto M."/>
            <person name="Matsumoto M."/>
            <person name="Wong P.S."/>
            <person name="Aburatani S."/>
            <person name="Fujibuchi W."/>
        </authorList>
    </citation>
    <scope>NUCLEOTIDE SEQUENCE [LARGE SCALE GENOMIC DNA]</scope>
    <source>
        <strain evidence="7 8">JPCC DA0580</strain>
    </source>
</reference>
<dbReference type="EMBL" id="BDSP01000280">
    <property type="protein sequence ID" value="GAX28810.1"/>
    <property type="molecule type" value="Genomic_DNA"/>
</dbReference>
<dbReference type="Pfam" id="PF06978">
    <property type="entry name" value="POP1_N"/>
    <property type="match status" value="1"/>
</dbReference>